<dbReference type="Proteomes" id="UP001201812">
    <property type="component" value="Unassembled WGS sequence"/>
</dbReference>
<gene>
    <name evidence="2" type="ORF">DdX_17750</name>
</gene>
<keyword evidence="3" id="KW-1185">Reference proteome</keyword>
<dbReference type="AlphaFoldDB" id="A0AAD4MMV5"/>
<comment type="caution">
    <text evidence="2">The sequence shown here is derived from an EMBL/GenBank/DDBJ whole genome shotgun (WGS) entry which is preliminary data.</text>
</comment>
<feature type="compositionally biased region" description="Basic and acidic residues" evidence="1">
    <location>
        <begin position="26"/>
        <end position="42"/>
    </location>
</feature>
<evidence type="ECO:0000256" key="1">
    <source>
        <dbReference type="SAM" id="MobiDB-lite"/>
    </source>
</evidence>
<evidence type="ECO:0000313" key="3">
    <source>
        <dbReference type="Proteomes" id="UP001201812"/>
    </source>
</evidence>
<protein>
    <submittedName>
        <fullName evidence="2">Uncharacterized protein</fullName>
    </submittedName>
</protein>
<organism evidence="2 3">
    <name type="scientific">Ditylenchus destructor</name>
    <dbReference type="NCBI Taxonomy" id="166010"/>
    <lineage>
        <taxon>Eukaryota</taxon>
        <taxon>Metazoa</taxon>
        <taxon>Ecdysozoa</taxon>
        <taxon>Nematoda</taxon>
        <taxon>Chromadorea</taxon>
        <taxon>Rhabditida</taxon>
        <taxon>Tylenchina</taxon>
        <taxon>Tylenchomorpha</taxon>
        <taxon>Sphaerularioidea</taxon>
        <taxon>Anguinidae</taxon>
        <taxon>Anguininae</taxon>
        <taxon>Ditylenchus</taxon>
    </lineage>
</organism>
<sequence length="72" mass="8434">MTWRWGRALGAIVLDKAYFQQSAKNPKSERERANSWENGKDLEPGPSFVKSLYAHIPGNYFQHEFKVRFDCE</sequence>
<dbReference type="EMBL" id="JAKKPZ010000207">
    <property type="protein sequence ID" value="KAI1698713.1"/>
    <property type="molecule type" value="Genomic_DNA"/>
</dbReference>
<feature type="region of interest" description="Disordered" evidence="1">
    <location>
        <begin position="23"/>
        <end position="42"/>
    </location>
</feature>
<proteinExistence type="predicted"/>
<evidence type="ECO:0000313" key="2">
    <source>
        <dbReference type="EMBL" id="KAI1698713.1"/>
    </source>
</evidence>
<accession>A0AAD4MMV5</accession>
<reference evidence="2" key="1">
    <citation type="submission" date="2022-01" db="EMBL/GenBank/DDBJ databases">
        <title>Genome Sequence Resource for Two Populations of Ditylenchus destructor, the Migratory Endoparasitic Phytonematode.</title>
        <authorList>
            <person name="Zhang H."/>
            <person name="Lin R."/>
            <person name="Xie B."/>
        </authorList>
    </citation>
    <scope>NUCLEOTIDE SEQUENCE</scope>
    <source>
        <strain evidence="2">BazhouSP</strain>
    </source>
</reference>
<name>A0AAD4MMV5_9BILA</name>